<dbReference type="Gene3D" id="1.10.260.40">
    <property type="entry name" value="lambda repressor-like DNA-binding domains"/>
    <property type="match status" value="1"/>
</dbReference>
<dbReference type="Gene3D" id="3.40.50.2300">
    <property type="match status" value="2"/>
</dbReference>
<protein>
    <recommendedName>
        <fullName evidence="4">HTH lacI-type domain-containing protein</fullName>
    </recommendedName>
</protein>
<sequence length="343" mass="39204">MGRDEKTSKHATIAMVAEKAGVSTTTVSRYLNEKYEYMSLKTRKKIKHVIEELNYRPSNIARGLKSKKTNLIGVVVADIENPFSSMMMKGVNDVCKTRHYHMLILNTDNSQKSEDDGIRSLIDHNVDALLINPTGYTSPIYTKLKESRLPIVLIDRQIEHFLFDSVTSNNYDVTYQATDYLIQNNYSRIYFVTENIDSISTRSQRKKAVEDALRAKHLPQEHILLTIDRANTLAIKEQLIKLKRTNQNEKMALFAVNGQVLLLLLQLLYQLRWSIPAEIGIYGYDDWGWGELIRPGITVIQQDPYGMGTKAAELLIDRLEGKRTGRPELFELPANLLIRGSTE</sequence>
<dbReference type="InterPro" id="IPR028082">
    <property type="entry name" value="Peripla_BP_I"/>
</dbReference>
<keyword evidence="3" id="KW-0804">Transcription</keyword>
<reference evidence="5 6" key="1">
    <citation type="journal article" date="2011" name="J. Bacteriol.">
        <title>Draft genome sequence of Sporolactobacillus inulinus strain CASD, an efficient D-lactic acid-producing bacterium with high-concentration lactate tolerance capability.</title>
        <authorList>
            <person name="Yu B."/>
            <person name="Su F."/>
            <person name="Wang L."/>
            <person name="Xu K."/>
            <person name="Zhao B."/>
            <person name="Xu P."/>
        </authorList>
    </citation>
    <scope>NUCLEOTIDE SEQUENCE [LARGE SCALE GENOMIC DNA]</scope>
    <source>
        <strain evidence="5 6">CASD</strain>
    </source>
</reference>
<dbReference type="RefSeq" id="WP_010024190.1">
    <property type="nucleotide sequence ID" value="NZ_AFVQ02000056.1"/>
</dbReference>
<dbReference type="InterPro" id="IPR000843">
    <property type="entry name" value="HTH_LacI"/>
</dbReference>
<dbReference type="SUPFAM" id="SSF53822">
    <property type="entry name" value="Periplasmic binding protein-like I"/>
    <property type="match status" value="1"/>
</dbReference>
<dbReference type="GO" id="GO:0003700">
    <property type="term" value="F:DNA-binding transcription factor activity"/>
    <property type="evidence" value="ECO:0007669"/>
    <property type="project" value="TreeGrafter"/>
</dbReference>
<comment type="caution">
    <text evidence="5">The sequence shown here is derived from an EMBL/GenBank/DDBJ whole genome shotgun (WGS) entry which is preliminary data.</text>
</comment>
<dbReference type="SMART" id="SM00354">
    <property type="entry name" value="HTH_LACI"/>
    <property type="match status" value="1"/>
</dbReference>
<evidence type="ECO:0000256" key="1">
    <source>
        <dbReference type="ARBA" id="ARBA00023015"/>
    </source>
</evidence>
<evidence type="ECO:0000259" key="4">
    <source>
        <dbReference type="PROSITE" id="PS50932"/>
    </source>
</evidence>
<proteinExistence type="predicted"/>
<keyword evidence="2" id="KW-0238">DNA-binding</keyword>
<dbReference type="EMBL" id="AFVQ02000056">
    <property type="protein sequence ID" value="KLI03065.1"/>
    <property type="molecule type" value="Genomic_DNA"/>
</dbReference>
<dbReference type="InterPro" id="IPR010982">
    <property type="entry name" value="Lambda_DNA-bd_dom_sf"/>
</dbReference>
<dbReference type="InterPro" id="IPR046335">
    <property type="entry name" value="LacI/GalR-like_sensor"/>
</dbReference>
<dbReference type="CDD" id="cd06283">
    <property type="entry name" value="PBP1_RegR_EndR_KdgR-like"/>
    <property type="match status" value="1"/>
</dbReference>
<keyword evidence="6" id="KW-1185">Reference proteome</keyword>
<keyword evidence="1" id="KW-0805">Transcription regulation</keyword>
<accession>A0A0U1QQI4</accession>
<name>A0A0U1QQI4_9BACL</name>
<dbReference type="PANTHER" id="PTHR30146:SF154">
    <property type="entry name" value="TRANSCRIPTION REGULATOR, MEMBER OF GALR FAMILY"/>
    <property type="match status" value="1"/>
</dbReference>
<feature type="domain" description="HTH lacI-type" evidence="4">
    <location>
        <begin position="11"/>
        <end position="66"/>
    </location>
</feature>
<dbReference type="Proteomes" id="UP000035553">
    <property type="component" value="Unassembled WGS sequence"/>
</dbReference>
<dbReference type="OrthoDB" id="1639518at2"/>
<organism evidence="5 6">
    <name type="scientific">Sporolactobacillus inulinus CASD</name>
    <dbReference type="NCBI Taxonomy" id="1069536"/>
    <lineage>
        <taxon>Bacteria</taxon>
        <taxon>Bacillati</taxon>
        <taxon>Bacillota</taxon>
        <taxon>Bacilli</taxon>
        <taxon>Bacillales</taxon>
        <taxon>Sporolactobacillaceae</taxon>
        <taxon>Sporolactobacillus</taxon>
    </lineage>
</organism>
<gene>
    <name evidence="5" type="ORF">SINU_04795</name>
</gene>
<dbReference type="SUPFAM" id="SSF47413">
    <property type="entry name" value="lambda repressor-like DNA-binding domains"/>
    <property type="match status" value="1"/>
</dbReference>
<dbReference type="STRING" id="1069536.SINU_04795"/>
<dbReference type="CDD" id="cd01392">
    <property type="entry name" value="HTH_LacI"/>
    <property type="match status" value="1"/>
</dbReference>
<evidence type="ECO:0000313" key="6">
    <source>
        <dbReference type="Proteomes" id="UP000035553"/>
    </source>
</evidence>
<dbReference type="PROSITE" id="PS50932">
    <property type="entry name" value="HTH_LACI_2"/>
    <property type="match status" value="1"/>
</dbReference>
<dbReference type="PANTHER" id="PTHR30146">
    <property type="entry name" value="LACI-RELATED TRANSCRIPTIONAL REPRESSOR"/>
    <property type="match status" value="1"/>
</dbReference>
<evidence type="ECO:0000313" key="5">
    <source>
        <dbReference type="EMBL" id="KLI03065.1"/>
    </source>
</evidence>
<dbReference type="Pfam" id="PF00356">
    <property type="entry name" value="LacI"/>
    <property type="match status" value="1"/>
</dbReference>
<dbReference type="Pfam" id="PF13377">
    <property type="entry name" value="Peripla_BP_3"/>
    <property type="match status" value="1"/>
</dbReference>
<evidence type="ECO:0000256" key="2">
    <source>
        <dbReference type="ARBA" id="ARBA00023125"/>
    </source>
</evidence>
<evidence type="ECO:0000256" key="3">
    <source>
        <dbReference type="ARBA" id="ARBA00023163"/>
    </source>
</evidence>
<dbReference type="GO" id="GO:0000976">
    <property type="term" value="F:transcription cis-regulatory region binding"/>
    <property type="evidence" value="ECO:0007669"/>
    <property type="project" value="TreeGrafter"/>
</dbReference>
<dbReference type="AlphaFoldDB" id="A0A0U1QQI4"/>